<dbReference type="GO" id="GO:0016757">
    <property type="term" value="F:glycosyltransferase activity"/>
    <property type="evidence" value="ECO:0007669"/>
    <property type="project" value="UniProtKB-KW"/>
</dbReference>
<sequence>MDMVDVRCFIQCVKMRLYYIAVVYDSIRSGVGQKIVAQLNAMQRNGVNTTLFYFTATDIGDVNLSGVNIVRLPVDPTVGYLNIGKLRAGRFVADYLRDRLLNRMPPGIVYFRYHPPDAYTLRVFHALALKGFKLVTEHQTKEVDEYLLQRSYSKAMLEFMYGRRLGRYLSGMVAVTHEVLSYQMKVRGKLPAIVLGNGIDVERYPVRKMSMERYPLRLLFVGRIQRWHGLDRLLKGMAMSDKTGVILEIVGEGDELPKLKKLTTKFGLEGRVIFHNFLPPGRELDELFNRAHVGIGALGIHRCGFNETASIKLREYCARGIPFVDASDDVDIGEGFEFRLKIEADESPVDVDEIWGFANRMMSVSEHPSMMREYAERYLDWRVKIPKLVHFLMRL</sequence>
<keyword evidence="2" id="KW-0808">Transferase</keyword>
<keyword evidence="1" id="KW-0328">Glycosyltransferase</keyword>
<dbReference type="EMBL" id="NMUJ01000054">
    <property type="protein sequence ID" value="OYV02769.1"/>
    <property type="molecule type" value="Genomic_DNA"/>
</dbReference>
<evidence type="ECO:0000259" key="3">
    <source>
        <dbReference type="Pfam" id="PF00534"/>
    </source>
</evidence>
<protein>
    <recommendedName>
        <fullName evidence="3">Glycosyl transferase family 1 domain-containing protein</fullName>
    </recommendedName>
</protein>
<dbReference type="PANTHER" id="PTHR12526">
    <property type="entry name" value="GLYCOSYLTRANSFERASE"/>
    <property type="match status" value="1"/>
</dbReference>
<dbReference type="SUPFAM" id="SSF53756">
    <property type="entry name" value="UDP-Glycosyltransferase/glycogen phosphorylase"/>
    <property type="match status" value="1"/>
</dbReference>
<evidence type="ECO:0000313" key="4">
    <source>
        <dbReference type="EMBL" id="OYV02769.1"/>
    </source>
</evidence>
<evidence type="ECO:0000313" key="5">
    <source>
        <dbReference type="Proteomes" id="UP000216312"/>
    </source>
</evidence>
<reference evidence="5" key="1">
    <citation type="submission" date="2017-07" db="EMBL/GenBank/DDBJ databases">
        <title>Novel pathways for hydrocarbon cycling and metabolic interdependencies in hydrothermal sediment communities.</title>
        <authorList>
            <person name="Dombrowski N."/>
            <person name="Seitz K."/>
            <person name="Teske A."/>
            <person name="Baker B."/>
        </authorList>
    </citation>
    <scope>NUCLEOTIDE SEQUENCE [LARGE SCALE GENOMIC DNA]</scope>
</reference>
<organism evidence="4 5">
    <name type="scientific">candidate division WOR-3 bacterium 4484_18</name>
    <dbReference type="NCBI Taxonomy" id="2020626"/>
    <lineage>
        <taxon>Bacteria</taxon>
        <taxon>Bacteria division WOR-3</taxon>
    </lineage>
</organism>
<dbReference type="AlphaFoldDB" id="A0A257LTF4"/>
<dbReference type="Gene3D" id="3.40.50.2000">
    <property type="entry name" value="Glycogen Phosphorylase B"/>
    <property type="match status" value="2"/>
</dbReference>
<evidence type="ECO:0000256" key="2">
    <source>
        <dbReference type="ARBA" id="ARBA00022679"/>
    </source>
</evidence>
<accession>A0A257LTF4</accession>
<dbReference type="PANTHER" id="PTHR12526:SF629">
    <property type="entry name" value="TEICHURONIC ACID BIOSYNTHESIS GLYCOSYLTRANSFERASE TUAH-RELATED"/>
    <property type="match status" value="1"/>
</dbReference>
<evidence type="ECO:0000256" key="1">
    <source>
        <dbReference type="ARBA" id="ARBA00022676"/>
    </source>
</evidence>
<dbReference type="Proteomes" id="UP000216312">
    <property type="component" value="Unassembled WGS sequence"/>
</dbReference>
<comment type="caution">
    <text evidence="4">The sequence shown here is derived from an EMBL/GenBank/DDBJ whole genome shotgun (WGS) entry which is preliminary data.</text>
</comment>
<dbReference type="Pfam" id="PF00534">
    <property type="entry name" value="Glycos_transf_1"/>
    <property type="match status" value="1"/>
</dbReference>
<gene>
    <name evidence="4" type="ORF">CGW93_03935</name>
</gene>
<dbReference type="InterPro" id="IPR001296">
    <property type="entry name" value="Glyco_trans_1"/>
</dbReference>
<proteinExistence type="predicted"/>
<name>A0A257LTF4_UNCW3</name>
<feature type="domain" description="Glycosyl transferase family 1" evidence="3">
    <location>
        <begin position="217"/>
        <end position="324"/>
    </location>
</feature>